<dbReference type="SMART" id="SM00257">
    <property type="entry name" value="LysM"/>
    <property type="match status" value="1"/>
</dbReference>
<dbReference type="InterPro" id="IPR006530">
    <property type="entry name" value="YD"/>
</dbReference>
<feature type="transmembrane region" description="Helical" evidence="3">
    <location>
        <begin position="4549"/>
        <end position="4572"/>
    </location>
</feature>
<dbReference type="RefSeq" id="WP_011498094.1">
    <property type="nucleotide sequence ID" value="NC_007954.1"/>
</dbReference>
<dbReference type="STRING" id="318161.Sden_3683"/>
<evidence type="ECO:0000313" key="6">
    <source>
        <dbReference type="Proteomes" id="UP000001982"/>
    </source>
</evidence>
<evidence type="ECO:0000256" key="3">
    <source>
        <dbReference type="SAM" id="Phobius"/>
    </source>
</evidence>
<evidence type="ECO:0000259" key="4">
    <source>
        <dbReference type="PROSITE" id="PS51782"/>
    </source>
</evidence>
<evidence type="ECO:0000256" key="1">
    <source>
        <dbReference type="ARBA" id="ARBA00022737"/>
    </source>
</evidence>
<feature type="transmembrane region" description="Helical" evidence="3">
    <location>
        <begin position="4593"/>
        <end position="4614"/>
    </location>
</feature>
<sequence>MSSLITSAELGFFGAHNANQNVLGGTALGQRLNHAAINLATGNLSVQRQDQLAMARGENNQLVQTYNSLGQDADGDNWWLGSMARLTSIPLEHKAGSLIVRRNGDGSQTEYLFDTNRDLYVATDGEGSHDTLTFDVAQNVWIRQTAANSQEIYNVQGRLTRKQDAHGQSIHFTYSADKLVQITDASGQVTNIDYIAHSKGARISAIRTTVAGAERTDARFEYDSLGRLTRVQYDLTPEDNNIADNQVFSTRYTYDADSHRLASITNSDGSSSRFSYKQHTGRGSSFIAQGAWVLASMTDGEGRTVTFDYDAITRSTDVTDEHGQVTSYRYDDKGQLLSIATPPIDGTRLLTFFSYDADGNLISKKDSANKVSHYQYDSRGNLLTSIDAKGRRIDRRYNSDDQLIAEIRYRDIDPDGIGAAMPTEALVTRYIYDDNKDLRFVVNADGSVSQHIYNSLGQKSDAYTYLQDSYNVINIDKNTDLSFSELTAWAATKDSNNTQHTRFEYDFRGQLSHMYQYDGELVKSASHYVYDYAGRLLSQTDATGASSNFVYDGMGRRISSQNSVGEITLISYDDAAQQVHTLYASGKLSTSVYNRAGDLIEQYDTLNNAKQNRQGYVYDDLGRLRISESANGARNYYFYDANNRKTGQINEFGQLSTWTYNKQGAVVRLSRHSQTVDPRKLSSGQGQLNEALWNLASFTQQASGNGDSTEYRIYDDSGLLRFLLNSTGTVTEHTYDGLGVLTHKAVYEKQLQMANIPGDITENKLIALLYDLKVASINNDVITTGRDPIQPYQYVNHAQLQDRFLDTQILGISKTGGFEARNPNQPYGYVNGADHPLYVVKDSESAVEQTRLADGRQALSWTPNSLAWPKVEIGYRILHNNDQFEYLPTSFSNGQYSVELPPLARDEYEITILYKDAYNQVRSQSGGAFTQLRQGDPEQKTIQVKNFESHWTVSAGSGSSLSGVIPAHLFANLEKVTAKVYLTDSDVVRTDLNNLDFITQSDTLASAYPAYQGQVNLSLGDALLSGRYQIHLTLENKDGSTSSLDPFLYEIGSQSTGLLSQTLTWPLETFESSNSVHSARYRSGYRNTAWTSIPVSVVDGQYQIKFDELQAGQYYEVELVHQQGALNYYGVVENRLSSTFLFQANDVDSLVDARMQKDSLSDQRVDGSAITGVYTPAEAANIDYVLADVFDKASGKLITSAYTYMSSQSGGAGNINLSTEKPLENGQYRIELRAYHRGSSSQSSTKLFDYEIGQQQETTRPSIVSITLDDLPDNAEPFYFFPQLNGARYEKGTVNENNELVVSVNDLFVYDTRQVPDGLFDMFIQYRDKQTGEMIDRYFTQVKINYESHDSIVSDFDNPLVAPKGKHEQFYHDSQGRLVGSIAADGALSEYKYDKAGQLVEHIQYAELSVYGSSQSFEAWDAILARQTRSNADQTTRFIYDKIGRKVAEIDAEGYLTSFKHDAVGRVITQQRFAAQISDTTQDLTSLLALMQGISSQVTHYTYDALGRITQEQAHTGVTTTNTYDSNGALTSQLKYDSRNNDYQQGLARRFDALGRVTAQLDAIATEKLRTSSNASQQEAVWQQHATFFSYDNAGRVIHSYQNHAQVKNSQTGQVSSSKIDNWFYYNGAGQLIYTVDDQGVVAEKGYDAFGRPNQVRRYFQAINTQGLTGGTQLTQVSQRLVLSGSDLVSSSSYDTQDRLSTTTDIRGLTSRISYDVYGRVASRFSPDSTVSSVGVQVNYQYDAAGRLTQSTEQANGLSKTVEHTYDAFGRQIASRMSTGGVVTRRFDKLGREIQQTNAAAHSQQVTYDAFSRAVSVQDALGRVTQYIHDDANNSVTIIYPGNIQVQRKHDGFGNQLSVTDAKNNLSLYSYDELGRTLSSIHKDAAGVVLSQTSSKFNSQGLIAEQTEANGSVNRYYYDASNNSVEQVLDVNGVGLRTLYAYDALGRQIEVTQADGVKTRFSYDTLGQMVEQVINATGTPQVITRYSYDARGNQVSQTNTGQYAGQQQETHFNYDSHNRLIEKIEDPLNLNRHTRYSYNANGKMVHSFTDGGMATYQVYDELGLNQLLFSIDQSGKVTEYKYDATGQKIATLTYAKEISTTGLAAAISSVSSPRTEVQQRLHDRGLFDSRPGAPQGQLTELNDHDLSLFDNKGHQVFSINANGYLTQYYYDANGNNIGQKQYKESITALLALSGSSTVTLADVQNLLASQTAESPLAYYSERHIFDGLNRLQYSVDSRGYATYYEYNPASQLIRTTRYSSPTNINSSDLSQVLKAADLNLSPSQADTLTQTLYDGLGRQQLTINSEGFVTEYVYDTQHRITQTLQYKQSVTVQNYQTVASVRSQLNPASAVVTKAWYDNLGNALFSIDALGYLTALTYDDLGRVTRTERTSVPVSLAVNADEAAVRLAFIRVPGPTKRFNQIENLTYDSLNRLISSNNGRGQTQNFAYDINGNKLYAEDVRGLRTYFSYDINGRISRKLVPISDTQGKVIDYQYNAKGMLVNETHYSTAVNRFDPQGAHLNAQQVTVISNSSTGGDSHLRYDYDAEDRLVRKTQVVPYLDGVTAQTHLVTEFSYNHLDQITEQVSHSGTAQERRTQFVYDGEGQLVRESKAAGTLAQSITEYRYDAFGNQTHIISANGVALAESDSQWALEARQRLGWVVNGAQGVRAKFANELTSAQKEQARLEYAEITTYDEIGRVLTVTDANGAKVITQYNALGGITRHVNPAGQQSIMIYDDANRVHFAIDALGVVSEYEYTARGDIEIQRRYQVALTGGYSAQSSIADIAALVAQRPGQSGRTTSYVYDNLGQVIQEIDPMGQSQFYEYDAAGNVSAHIDKNGNRTEKRYDALNRLIELKSPQVTIVTNAATRETISGSILTRYEYNVLGQRVSETKAVGTAQESTTRYEFDALGREVKVIYPSRLVANGNNGAKTRVYPTETRQYDLQGNLLRSSDNLGRTQVKIYDQANRLTHWVDGSNVLRTFDYNSAGSKVAERIYHDKVTNVNNESVIRHMANTGAYQESRYQYDDAGRLVGESKSDALYYEVASGFSQSNASTRIVYNLAGKEAISIDARGVSQYTYYDANGLAVLTINGDGYVSTREYDANGNNIKEVVYSKALTAGQIASLTANTPVSSILPLLLQTNDNRTTVFSYDALNRVVEQQVKNVRYSTPSGSNVTNGMADVTSRYQYDANGNVTVTEVGGIKNSLWVGEKTQVSFQYDALNRQIKSTDSSYTDFSNQQVTPTRFMAFDAMGNQVLDVQDNSYGAVGTMDDADKITTRYYDDSGRLVRLTAPGDIDIIYIHDQYGNVIVKREKQTYLAYQNASLGAHSQTRWLVERYSYDDANRQVWHQDANDVTHSTRYNTLGQVVAKGTMGNEHTFYEYDANARLTFSNDQGKHRRFFYDENGNATLVVTSTGTRLDDKSMAWMLAANKQDHNFHFTVNRFDARNNAIESIDPELAYLRAQANAAPATGNVPSSNFSRGAAQVAMGGNIDVKFHLMASGSDRKPEQFLKQYGMSFTFDGMDDYSGKLRLEWDTGFAGYGSQGVSEVDISKNSYYFQGINSPKSYISGKDEFNRYGVKAHGRTTTSNIKERGFVYSVKTFKQDAQGNWVFYKNLTGSYGWEGEAPEVNQYTARSNPKDSHSVPALVSFSDQPAEATRLSFYYRPKDSTGAFSKLIANYGGNGRFAVDVSSLGQGEFEYYYQSNDSIGKVINGAKGMMTLGAQTQISHTNTVKPDLSLQSLQVLSEQGLNDLKRYASSKSQSYNAFGQISSITDGRGYTTHYLYDNRGQLVQRTDPTTSVTAENGITSRLSVSTRYAYDIQGNQVSEIDANGQRQVRQYQAGKLVSQSFADNTSQSYSYDIYGQMRSERTKDNRFVSYSYDGTGQIIQVDRAGRNDDIYVYNQQGQQLKHETGFNNVATGNANVSYFEYDRQGRLIRGIDPAGYETQYNYSFQGDIGTYGGWVKQTVHATGDISLEHNDYLGRMVWKQDMGGTTSYFYYGSATGQLDLQVSSRGQDIRYSYYENGLRKQIDDIGANNFATFNYDANGNTIGEEYFYLDAGGSAVYSQQTVASFDELNRLSRVTDSGLDIRYDYDAVGNRRRIRSDYTQINNISADVDHWYTYDAVNRVVISKGDLENGQVVRGDGVKISYDSGGRRKTVENGAGSVETYTYNAFGWLVKVDIDGDQRVVRTYYDGGYLKSVQEYRPAAAPVLRWRSYNSERGRMEEYGEPYLYYPGDNRGQLASDTSYTYNAAGQKISENVSRYDKNGTNTEKSNSTFSTDKLGNQLYSSVSTSSWSDNKWHTTGQTTRYGYEKWDTYKQVKIEVAGQTGGELRYDWGNGLSKLQYDVNGNLVTATDTYAGRLLKYVNSFDGKVLVRNEETPRYTKQHNYFYFNGIGIGDIGDDGPSYRDYATVLADAQRKKSTSNEQEYRPVIAADFDANYVPVGRQSGVSSGSYTVQAGDSLMGIAAQLWGDKSLWYLLADANGLRGTERLAPGTTLTLPNVTSTNLHHSAETFRPYNPGAAMGDVNPTLPEIPPPPIPPQKGGCGGIAMIVMVVVAVVATVFTAGAALLAMAPGATIGGVLSGAMTAGMGIMSGAAGLTAGVAAAAFAGGFVGSAASQLVGKAMGVVDSFSLKKALVGGVTSMATVGLATGIRGVAEIAEGANLTQAAKIWQAGLSVPMNVGINQLAGIDTSFSWGNVAVSMLSTAAMTSDVMAGVMSSIPLGGSDVASFDWGNTMRETAAGVIGAGVSYALGKAILKGADRPSWNFKQVAMSAFGNAVGSEINRSQAKAGLMEQEAEQARKTANLMKEVEQAFAKIAQKATKSADEITIKHIDVDQAMQDNKAKIAIKSQQVTEDAIEKMESKQQQRRQSFIEGALENQQDINDKITKLGETVEKNRIQREAESDKIRERYRERDINFRINNPKEELFTPLISEEQVQWANDVHQAQKDYREQWRKEHVNGARLGDDLWDLGKSLVDNSQSIWYTAKDMASAYQRFDNYTDLTLHTLKGVGSIAADIGEVGLNLAEVGLSATIMPVWQQMGYLDGGAVEIEGSLYLESQLGGGAGGSLAFAFNPDGSGGVARALDMGYQQFVNQSSFSYELSLATGATMEADDFLNGYLITYGVEVELPKTKHLLIPDSVNVFQGHTYKKDPNVFGFTDPSNIDKSVEGFQFSKSFDFGSKSNSLINSKVAGFVALQNSTKIPRFDFEASTWGQFLYGVQNSIFTQKGWITGD</sequence>
<feature type="domain" description="LysM" evidence="4">
    <location>
        <begin position="4453"/>
        <end position="4500"/>
    </location>
</feature>
<protein>
    <submittedName>
        <fullName evidence="5">Peptidoglycan-binding LysM</fullName>
    </submittedName>
</protein>
<accession>Q12HX0</accession>
<organism evidence="5 6">
    <name type="scientific">Shewanella denitrificans (strain OS217 / ATCC BAA-1090 / DSM 15013)</name>
    <dbReference type="NCBI Taxonomy" id="318161"/>
    <lineage>
        <taxon>Bacteria</taxon>
        <taxon>Pseudomonadati</taxon>
        <taxon>Pseudomonadota</taxon>
        <taxon>Gammaproteobacteria</taxon>
        <taxon>Alteromonadales</taxon>
        <taxon>Shewanellaceae</taxon>
        <taxon>Shewanella</taxon>
    </lineage>
</organism>
<dbReference type="Gene3D" id="2.180.10.10">
    <property type="entry name" value="RHS repeat-associated core"/>
    <property type="match status" value="10"/>
</dbReference>
<feature type="coiled-coil region" evidence="2">
    <location>
        <begin position="4785"/>
        <end position="4815"/>
    </location>
</feature>
<dbReference type="InterPro" id="IPR018392">
    <property type="entry name" value="LysM"/>
</dbReference>
<dbReference type="PANTHER" id="PTHR32305">
    <property type="match status" value="1"/>
</dbReference>
<dbReference type="InterPro" id="IPR050708">
    <property type="entry name" value="T6SS_VgrG/RHS"/>
</dbReference>
<dbReference type="Pfam" id="PF01476">
    <property type="entry name" value="LysM"/>
    <property type="match status" value="1"/>
</dbReference>
<dbReference type="InterPro" id="IPR036779">
    <property type="entry name" value="LysM_dom_sf"/>
</dbReference>
<proteinExistence type="predicted"/>
<keyword evidence="3" id="KW-0472">Membrane</keyword>
<name>Q12HX0_SHEDO</name>
<dbReference type="PANTHER" id="PTHR32305:SF15">
    <property type="entry name" value="PROTEIN RHSA-RELATED"/>
    <property type="match status" value="1"/>
</dbReference>
<dbReference type="CDD" id="cd00118">
    <property type="entry name" value="LysM"/>
    <property type="match status" value="1"/>
</dbReference>
<dbReference type="EMBL" id="CP000302">
    <property type="protein sequence ID" value="ABE56956.1"/>
    <property type="molecule type" value="Genomic_DNA"/>
</dbReference>
<keyword evidence="2" id="KW-0175">Coiled coil</keyword>
<keyword evidence="6" id="KW-1185">Reference proteome</keyword>
<keyword evidence="1" id="KW-0677">Repeat</keyword>
<dbReference type="eggNOG" id="COG3209">
    <property type="taxonomic scope" value="Bacteria"/>
</dbReference>
<dbReference type="PROSITE" id="PS51782">
    <property type="entry name" value="LYSM"/>
    <property type="match status" value="1"/>
</dbReference>
<keyword evidence="3" id="KW-0812">Transmembrane</keyword>
<dbReference type="InterPro" id="IPR031325">
    <property type="entry name" value="RHS_repeat"/>
</dbReference>
<dbReference type="Pfam" id="PF05593">
    <property type="entry name" value="RHS_repeat"/>
    <property type="match status" value="6"/>
</dbReference>
<dbReference type="eggNOG" id="COG1652">
    <property type="taxonomic scope" value="Bacteria"/>
</dbReference>
<dbReference type="HOGENOM" id="CLU_000105_0_0_6"/>
<keyword evidence="3" id="KW-1133">Transmembrane helix</keyword>
<gene>
    <name evidence="5" type="ordered locus">Sden_3683</name>
</gene>
<dbReference type="Gene3D" id="3.10.350.10">
    <property type="entry name" value="LysM domain"/>
    <property type="match status" value="1"/>
</dbReference>
<dbReference type="Pfam" id="PF25023">
    <property type="entry name" value="TEN_YD-shell"/>
    <property type="match status" value="1"/>
</dbReference>
<dbReference type="InterPro" id="IPR056823">
    <property type="entry name" value="TEN-like_YD-shell"/>
</dbReference>
<evidence type="ECO:0000313" key="5">
    <source>
        <dbReference type="EMBL" id="ABE56956.1"/>
    </source>
</evidence>
<reference evidence="5 6" key="1">
    <citation type="submission" date="2006-03" db="EMBL/GenBank/DDBJ databases">
        <title>Complete sequence of Shewanella denitrificans OS217.</title>
        <authorList>
            <consortium name="US DOE Joint Genome Institute"/>
            <person name="Copeland A."/>
            <person name="Lucas S."/>
            <person name="Lapidus A."/>
            <person name="Barry K."/>
            <person name="Detter J.C."/>
            <person name="Glavina del Rio T."/>
            <person name="Hammon N."/>
            <person name="Israni S."/>
            <person name="Dalin E."/>
            <person name="Tice H."/>
            <person name="Pitluck S."/>
            <person name="Brettin T."/>
            <person name="Bruce D."/>
            <person name="Han C."/>
            <person name="Tapia R."/>
            <person name="Gilna P."/>
            <person name="Kiss H."/>
            <person name="Schmutz J."/>
            <person name="Larimer F."/>
            <person name="Land M."/>
            <person name="Hauser L."/>
            <person name="Kyrpides N."/>
            <person name="Lykidis A."/>
            <person name="Richardson P."/>
        </authorList>
    </citation>
    <scope>NUCLEOTIDE SEQUENCE [LARGE SCALE GENOMIC DNA]</scope>
    <source>
        <strain evidence="6">OS217 / ATCC BAA-1090 / DSM 15013</strain>
    </source>
</reference>
<dbReference type="KEGG" id="sdn:Sden_3683"/>
<dbReference type="NCBIfam" id="TIGR01643">
    <property type="entry name" value="YD_repeat_2x"/>
    <property type="match status" value="6"/>
</dbReference>
<dbReference type="Proteomes" id="UP000001982">
    <property type="component" value="Chromosome"/>
</dbReference>
<evidence type="ECO:0000256" key="2">
    <source>
        <dbReference type="SAM" id="Coils"/>
    </source>
</evidence>